<keyword evidence="2" id="KW-1185">Reference proteome</keyword>
<dbReference type="Proteomes" id="UP000014500">
    <property type="component" value="Unassembled WGS sequence"/>
</dbReference>
<accession>T1ISJ0</accession>
<dbReference type="EMBL" id="JH431432">
    <property type="status" value="NOT_ANNOTATED_CDS"/>
    <property type="molecule type" value="Genomic_DNA"/>
</dbReference>
<name>T1ISJ0_STRMM</name>
<organism evidence="1 2">
    <name type="scientific">Strigamia maritima</name>
    <name type="common">European centipede</name>
    <name type="synonym">Geophilus maritimus</name>
    <dbReference type="NCBI Taxonomy" id="126957"/>
    <lineage>
        <taxon>Eukaryota</taxon>
        <taxon>Metazoa</taxon>
        <taxon>Ecdysozoa</taxon>
        <taxon>Arthropoda</taxon>
        <taxon>Myriapoda</taxon>
        <taxon>Chilopoda</taxon>
        <taxon>Pleurostigmophora</taxon>
        <taxon>Geophilomorpha</taxon>
        <taxon>Linotaeniidae</taxon>
        <taxon>Strigamia</taxon>
    </lineage>
</organism>
<protein>
    <submittedName>
        <fullName evidence="1">Uncharacterized protein</fullName>
    </submittedName>
</protein>
<evidence type="ECO:0000313" key="2">
    <source>
        <dbReference type="Proteomes" id="UP000014500"/>
    </source>
</evidence>
<sequence length="350" mass="40807">MTAVGSTDADEVDCLSIPQGRRHQSSTAHNYVIVSVDKQSQMSTTRLIFDSIQKVNRPNQSEASRSVLSPFLPVRDKAVVQTSREKQKARKEKERLAEQRRFKLNIEFGKYGAFHTNEYNPIKERLFTKLLILAKLFTSFVGEPHQKITILNYNERIKECSGEEIISTDITFRLSTIIGLLIWKVAKRVQMRGVNKLTSVHIECKHQNMRDPCLPDKQIILILNLSENDQFAITIMLCDKFKPNAEVVKTSRRQHENWVNRCQTLYHQMQAFDCHAHAQIQFHIGSTDQKNKEQLSKQNTDLRQKMSLREYGTWPFNAFLIFYRPWMSLERETMSGDQQYLFCAPFLELC</sequence>
<dbReference type="HOGENOM" id="CLU_793029_0_0_1"/>
<dbReference type="AlphaFoldDB" id="T1ISJ0"/>
<reference evidence="2" key="1">
    <citation type="submission" date="2011-05" db="EMBL/GenBank/DDBJ databases">
        <authorList>
            <person name="Richards S.R."/>
            <person name="Qu J."/>
            <person name="Jiang H."/>
            <person name="Jhangiani S.N."/>
            <person name="Agravi P."/>
            <person name="Goodspeed R."/>
            <person name="Gross S."/>
            <person name="Mandapat C."/>
            <person name="Jackson L."/>
            <person name="Mathew T."/>
            <person name="Pu L."/>
            <person name="Thornton R."/>
            <person name="Saada N."/>
            <person name="Wilczek-Boney K.B."/>
            <person name="Lee S."/>
            <person name="Kovar C."/>
            <person name="Wu Y."/>
            <person name="Scherer S.E."/>
            <person name="Worley K.C."/>
            <person name="Muzny D.M."/>
            <person name="Gibbs R."/>
        </authorList>
    </citation>
    <scope>NUCLEOTIDE SEQUENCE</scope>
    <source>
        <strain evidence="2">Brora</strain>
    </source>
</reference>
<proteinExistence type="predicted"/>
<reference evidence="1" key="2">
    <citation type="submission" date="2015-02" db="UniProtKB">
        <authorList>
            <consortium name="EnsemblMetazoa"/>
        </authorList>
    </citation>
    <scope>IDENTIFICATION</scope>
</reference>
<evidence type="ECO:0000313" key="1">
    <source>
        <dbReference type="EnsemblMetazoa" id="SMAR004066-PA"/>
    </source>
</evidence>
<dbReference type="EnsemblMetazoa" id="SMAR004066-RA">
    <property type="protein sequence ID" value="SMAR004066-PA"/>
    <property type="gene ID" value="SMAR004066"/>
</dbReference>